<dbReference type="Gene3D" id="3.40.50.1980">
    <property type="entry name" value="Nitrogenase molybdenum iron protein domain"/>
    <property type="match status" value="2"/>
</dbReference>
<evidence type="ECO:0000259" key="2">
    <source>
        <dbReference type="PROSITE" id="PS50983"/>
    </source>
</evidence>
<organism evidence="3 4">
    <name type="scientific">Exilibacterium tricleocarpae</name>
    <dbReference type="NCBI Taxonomy" id="2591008"/>
    <lineage>
        <taxon>Bacteria</taxon>
        <taxon>Pseudomonadati</taxon>
        <taxon>Pseudomonadota</taxon>
        <taxon>Gammaproteobacteria</taxon>
        <taxon>Cellvibrionales</taxon>
        <taxon>Cellvibrionaceae</taxon>
        <taxon>Exilibacterium</taxon>
    </lineage>
</organism>
<dbReference type="OrthoDB" id="6495095at2"/>
<dbReference type="PROSITE" id="PS50983">
    <property type="entry name" value="FE_B12_PBP"/>
    <property type="match status" value="1"/>
</dbReference>
<dbReference type="InterPro" id="IPR002491">
    <property type="entry name" value="ABC_transptr_periplasmic_BD"/>
</dbReference>
<dbReference type="NCBIfam" id="NF038402">
    <property type="entry name" value="TroA_like"/>
    <property type="match status" value="1"/>
</dbReference>
<sequence>MIWLLCIGAAAARGEVRVQDYQDRLVSLPKPAARIVALAPHVVENLYAAGAGDKIVGVVEYSDFPAAARHKARVGGHSAVSLEAIVALAPDLVIAWAAGTSSALVQRLLDLGITVYLDDPRRLADVARSLRDFGTLAGTASVSEPRARNYLRQLDTLRTQFVDKKPVTVLYQVWHEPLQTLNGKHIITDVIELCGGRNVFDDAVSLAPKISLEAVFQRNPDVIIASGMGTARPAWLDHWRRWPELRAVRNNHLYVVPADNIQRHTLRILSGARQMCAHLAAVRSAERR</sequence>
<keyword evidence="4" id="KW-1185">Reference proteome</keyword>
<dbReference type="CDD" id="cd01144">
    <property type="entry name" value="BtuF"/>
    <property type="match status" value="1"/>
</dbReference>
<dbReference type="SUPFAM" id="SSF53807">
    <property type="entry name" value="Helical backbone' metal receptor"/>
    <property type="match status" value="1"/>
</dbReference>
<evidence type="ECO:0000313" key="4">
    <source>
        <dbReference type="Proteomes" id="UP000319732"/>
    </source>
</evidence>
<dbReference type="EMBL" id="VHSG01000006">
    <property type="protein sequence ID" value="TQV84301.1"/>
    <property type="molecule type" value="Genomic_DNA"/>
</dbReference>
<dbReference type="InterPro" id="IPR050902">
    <property type="entry name" value="ABC_Transporter_SBP"/>
</dbReference>
<protein>
    <submittedName>
        <fullName evidence="3">Cobalamin-binding protein</fullName>
    </submittedName>
</protein>
<dbReference type="InterPro" id="IPR054828">
    <property type="entry name" value="Vit_B12_bind_prot"/>
</dbReference>
<dbReference type="AlphaFoldDB" id="A0A545U485"/>
<evidence type="ECO:0000256" key="1">
    <source>
        <dbReference type="ARBA" id="ARBA00022729"/>
    </source>
</evidence>
<proteinExistence type="predicted"/>
<keyword evidence="1" id="KW-0732">Signal</keyword>
<reference evidence="3 4" key="1">
    <citation type="submission" date="2019-06" db="EMBL/GenBank/DDBJ databases">
        <title>Whole genome sequence for Cellvibrionaceae sp. R142.</title>
        <authorList>
            <person name="Wang G."/>
        </authorList>
    </citation>
    <scope>NUCLEOTIDE SEQUENCE [LARGE SCALE GENOMIC DNA]</scope>
    <source>
        <strain evidence="3 4">R142</strain>
    </source>
</reference>
<dbReference type="PANTHER" id="PTHR30535">
    <property type="entry name" value="VITAMIN B12-BINDING PROTEIN"/>
    <property type="match status" value="1"/>
</dbReference>
<dbReference type="PANTHER" id="PTHR30535:SF34">
    <property type="entry name" value="MOLYBDATE-BINDING PROTEIN MOLA"/>
    <property type="match status" value="1"/>
</dbReference>
<feature type="domain" description="Fe/B12 periplasmic-binding" evidence="2">
    <location>
        <begin position="34"/>
        <end position="283"/>
    </location>
</feature>
<accession>A0A545U485</accession>
<dbReference type="Pfam" id="PF01497">
    <property type="entry name" value="Peripla_BP_2"/>
    <property type="match status" value="1"/>
</dbReference>
<dbReference type="Proteomes" id="UP000319732">
    <property type="component" value="Unassembled WGS sequence"/>
</dbReference>
<name>A0A545U485_9GAMM</name>
<gene>
    <name evidence="3" type="ORF">FKG94_04770</name>
</gene>
<evidence type="ECO:0000313" key="3">
    <source>
        <dbReference type="EMBL" id="TQV84301.1"/>
    </source>
</evidence>
<dbReference type="GO" id="GO:0071281">
    <property type="term" value="P:cellular response to iron ion"/>
    <property type="evidence" value="ECO:0007669"/>
    <property type="project" value="TreeGrafter"/>
</dbReference>
<comment type="caution">
    <text evidence="3">The sequence shown here is derived from an EMBL/GenBank/DDBJ whole genome shotgun (WGS) entry which is preliminary data.</text>
</comment>